<dbReference type="Gene3D" id="2.10.230.10">
    <property type="entry name" value="Heat shock protein DnaJ, cysteine-rich domain"/>
    <property type="match status" value="1"/>
</dbReference>
<dbReference type="InterPro" id="IPR036410">
    <property type="entry name" value="HSP_DnaJ_Cys-rich_dom_sf"/>
</dbReference>
<organism evidence="1">
    <name type="scientific">marine sediment metagenome</name>
    <dbReference type="NCBI Taxonomy" id="412755"/>
    <lineage>
        <taxon>unclassified sequences</taxon>
        <taxon>metagenomes</taxon>
        <taxon>ecological metagenomes</taxon>
    </lineage>
</organism>
<reference evidence="1" key="1">
    <citation type="journal article" date="2015" name="Nature">
        <title>Complex archaea that bridge the gap between prokaryotes and eukaryotes.</title>
        <authorList>
            <person name="Spang A."/>
            <person name="Saw J.H."/>
            <person name="Jorgensen S.L."/>
            <person name="Zaremba-Niedzwiedzka K."/>
            <person name="Martijn J."/>
            <person name="Lind A.E."/>
            <person name="van Eijk R."/>
            <person name="Schleper C."/>
            <person name="Guy L."/>
            <person name="Ettema T.J."/>
        </authorList>
    </citation>
    <scope>NUCLEOTIDE SEQUENCE</scope>
</reference>
<feature type="non-terminal residue" evidence="1">
    <location>
        <position position="185"/>
    </location>
</feature>
<sequence>MAEREVGELIDLDITEVSLVKKPANRRRFLLTKEEDGTSELEIIDDYGYNLEQQVIADVMADFGISEIEKEGEVMSLETQLPGTVSYIELCTLCSGQGSQEPRIKCHRCNGTSNGAVGAGEPVACKTCNGYGYLERPGQCPECKGIGIKFSKPIAKNDKGLMQFITAKGVSLEKSEHLDPLTAQV</sequence>
<protein>
    <recommendedName>
        <fullName evidence="2">CR-type domain-containing protein</fullName>
    </recommendedName>
</protein>
<dbReference type="AlphaFoldDB" id="A0A0F9B699"/>
<dbReference type="EMBL" id="LAZR01039253">
    <property type="protein sequence ID" value="KKL17449.1"/>
    <property type="molecule type" value="Genomic_DNA"/>
</dbReference>
<evidence type="ECO:0000313" key="1">
    <source>
        <dbReference type="EMBL" id="KKL17449.1"/>
    </source>
</evidence>
<comment type="caution">
    <text evidence="1">The sequence shown here is derived from an EMBL/GenBank/DDBJ whole genome shotgun (WGS) entry which is preliminary data.</text>
</comment>
<gene>
    <name evidence="1" type="ORF">LCGC14_2485420</name>
</gene>
<proteinExistence type="predicted"/>
<name>A0A0F9B699_9ZZZZ</name>
<dbReference type="SUPFAM" id="SSF57938">
    <property type="entry name" value="DnaJ/Hsp40 cysteine-rich domain"/>
    <property type="match status" value="1"/>
</dbReference>
<accession>A0A0F9B699</accession>
<evidence type="ECO:0008006" key="2">
    <source>
        <dbReference type="Google" id="ProtNLM"/>
    </source>
</evidence>